<dbReference type="EMBL" id="CAIIXF020000010">
    <property type="protein sequence ID" value="CAH1795970.1"/>
    <property type="molecule type" value="Genomic_DNA"/>
</dbReference>
<dbReference type="AlphaFoldDB" id="A0A8S4PQP7"/>
<dbReference type="Proteomes" id="UP000749559">
    <property type="component" value="Unassembled WGS sequence"/>
</dbReference>
<accession>A0A8S4PQP7</accession>
<organism evidence="1 2">
    <name type="scientific">Owenia fusiformis</name>
    <name type="common">Polychaete worm</name>
    <dbReference type="NCBI Taxonomy" id="6347"/>
    <lineage>
        <taxon>Eukaryota</taxon>
        <taxon>Metazoa</taxon>
        <taxon>Spiralia</taxon>
        <taxon>Lophotrochozoa</taxon>
        <taxon>Annelida</taxon>
        <taxon>Polychaeta</taxon>
        <taxon>Sedentaria</taxon>
        <taxon>Canalipalpata</taxon>
        <taxon>Sabellida</taxon>
        <taxon>Oweniida</taxon>
        <taxon>Oweniidae</taxon>
        <taxon>Owenia</taxon>
    </lineage>
</organism>
<protein>
    <submittedName>
        <fullName evidence="1">Uncharacterized protein</fullName>
    </submittedName>
</protein>
<evidence type="ECO:0000313" key="1">
    <source>
        <dbReference type="EMBL" id="CAH1795970.1"/>
    </source>
</evidence>
<evidence type="ECO:0000313" key="2">
    <source>
        <dbReference type="Proteomes" id="UP000749559"/>
    </source>
</evidence>
<sequence>MPVHAPPAHYEIRELEHLIPKESIAERYRRWLIETGKLEPTSTLVPSKYQFSEPYGTTMADDDYIGFIKHEIARENARLEQEARRAEQEAIYTGCYQEVGNYDNNMSMSQLSIGIPSSGAPSPLVNQTTQQNDNCATYLDNDETPQPNFSDF</sequence>
<comment type="caution">
    <text evidence="1">The sequence shown here is derived from an EMBL/GenBank/DDBJ whole genome shotgun (WGS) entry which is preliminary data.</text>
</comment>
<keyword evidence="2" id="KW-1185">Reference proteome</keyword>
<name>A0A8S4PQP7_OWEFU</name>
<gene>
    <name evidence="1" type="ORF">OFUS_LOCUS20433</name>
</gene>
<reference evidence="1" key="1">
    <citation type="submission" date="2022-03" db="EMBL/GenBank/DDBJ databases">
        <authorList>
            <person name="Martin C."/>
        </authorList>
    </citation>
    <scope>NUCLEOTIDE SEQUENCE</scope>
</reference>
<proteinExistence type="predicted"/>